<evidence type="ECO:0000313" key="1">
    <source>
        <dbReference type="EMBL" id="CAI8035681.1"/>
    </source>
</evidence>
<accession>A0AA35X0S1</accession>
<proteinExistence type="predicted"/>
<dbReference type="EMBL" id="CASHTH010002821">
    <property type="protein sequence ID" value="CAI8035681.1"/>
    <property type="molecule type" value="Genomic_DNA"/>
</dbReference>
<gene>
    <name evidence="1" type="ORF">GBAR_LOCUS19990</name>
</gene>
<dbReference type="AlphaFoldDB" id="A0AA35X0S1"/>
<sequence length="309" mass="35065">MADTGGEPVEITSLRTNLVFITGTVTAVQGTLQWFANRLVEKSFIAQSEAQGILGTYGVPPVRQASQLMDAVFARIRFSDERNRLFLEFVSIFSHDAVYGDLVTKLRREVMTSSTSIPCSSSQSEVVHAHFSDRGSSTGVYLQKMHRRHVPSERLHKRKRVTEKRKKKGRLKVKHLPLLRDILKSVAHKFFVFGSEVKVEHDVLAGISKGYYTFDEKLSRVLEYRLQQAPMLTWHDIVRALRSPSVNEQDLASQIESQYIPCSSSQPVSDLSTTIDPSNLLVDMQRQHFLQQCHVNAPPLLFPRVLYTP</sequence>
<reference evidence="1" key="1">
    <citation type="submission" date="2023-03" db="EMBL/GenBank/DDBJ databases">
        <authorList>
            <person name="Steffen K."/>
            <person name="Cardenas P."/>
        </authorList>
    </citation>
    <scope>NUCLEOTIDE SEQUENCE</scope>
</reference>
<protein>
    <submittedName>
        <fullName evidence="1">Uncharacterized protein</fullName>
    </submittedName>
</protein>
<name>A0AA35X0S1_GEOBA</name>
<keyword evidence="2" id="KW-1185">Reference proteome</keyword>
<evidence type="ECO:0000313" key="2">
    <source>
        <dbReference type="Proteomes" id="UP001174909"/>
    </source>
</evidence>
<comment type="caution">
    <text evidence="1">The sequence shown here is derived from an EMBL/GenBank/DDBJ whole genome shotgun (WGS) entry which is preliminary data.</text>
</comment>
<organism evidence="1 2">
    <name type="scientific">Geodia barretti</name>
    <name type="common">Barrett's horny sponge</name>
    <dbReference type="NCBI Taxonomy" id="519541"/>
    <lineage>
        <taxon>Eukaryota</taxon>
        <taxon>Metazoa</taxon>
        <taxon>Porifera</taxon>
        <taxon>Demospongiae</taxon>
        <taxon>Heteroscleromorpha</taxon>
        <taxon>Tetractinellida</taxon>
        <taxon>Astrophorina</taxon>
        <taxon>Geodiidae</taxon>
        <taxon>Geodia</taxon>
    </lineage>
</organism>
<dbReference type="Proteomes" id="UP001174909">
    <property type="component" value="Unassembled WGS sequence"/>
</dbReference>